<dbReference type="PANTHER" id="PTHR24201">
    <property type="entry name" value="ANK_REP_REGION DOMAIN-CONTAINING PROTEIN"/>
    <property type="match status" value="1"/>
</dbReference>
<proteinExistence type="predicted"/>
<accession>A0A0S4JQ81</accession>
<evidence type="ECO:0000256" key="4">
    <source>
        <dbReference type="SAM" id="MobiDB-lite"/>
    </source>
</evidence>
<evidence type="ECO:0000313" key="5">
    <source>
        <dbReference type="EMBL" id="CUG90655.1"/>
    </source>
</evidence>
<dbReference type="PROSITE" id="PS50297">
    <property type="entry name" value="ANK_REP_REGION"/>
    <property type="match status" value="1"/>
</dbReference>
<dbReference type="OrthoDB" id="341259at2759"/>
<dbReference type="InterPro" id="IPR036770">
    <property type="entry name" value="Ankyrin_rpt-contain_sf"/>
</dbReference>
<organism evidence="5 6">
    <name type="scientific">Bodo saltans</name>
    <name type="common">Flagellated protozoan</name>
    <dbReference type="NCBI Taxonomy" id="75058"/>
    <lineage>
        <taxon>Eukaryota</taxon>
        <taxon>Discoba</taxon>
        <taxon>Euglenozoa</taxon>
        <taxon>Kinetoplastea</taxon>
        <taxon>Metakinetoplastina</taxon>
        <taxon>Eubodonida</taxon>
        <taxon>Bodonidae</taxon>
        <taxon>Bodo</taxon>
    </lineage>
</organism>
<dbReference type="AlphaFoldDB" id="A0A0S4JQ81"/>
<keyword evidence="1" id="KW-0677">Repeat</keyword>
<gene>
    <name evidence="5" type="ORF">BSAL_28175</name>
</gene>
<evidence type="ECO:0000256" key="1">
    <source>
        <dbReference type="ARBA" id="ARBA00022737"/>
    </source>
</evidence>
<dbReference type="EMBL" id="CYKH01001852">
    <property type="protein sequence ID" value="CUG90655.1"/>
    <property type="molecule type" value="Genomic_DNA"/>
</dbReference>
<dbReference type="VEuPathDB" id="TriTrypDB:BSAL_28175"/>
<evidence type="ECO:0000256" key="3">
    <source>
        <dbReference type="PROSITE-ProRule" id="PRU00023"/>
    </source>
</evidence>
<sequence>MSVFPTFTRSQYNRSTPHSLNKSPHAIMCLDCDLIPIHHVLRQTVCNIEALLEQISFGFVNLRSPCGKTPLMTAAYSCHKQAIHLLLEHGAVINAIHEESGDTAAHFVTMSLCGHIRQCGCVMALIEFGALIDMKNNDGHTVFELATK</sequence>
<keyword evidence="6" id="KW-1185">Reference proteome</keyword>
<protein>
    <submittedName>
        <fullName evidence="5">Ankyrin repeat protein, putative</fullName>
    </submittedName>
</protein>
<dbReference type="InterPro" id="IPR050776">
    <property type="entry name" value="Ank_Repeat/CDKN_Inhibitor"/>
</dbReference>
<feature type="non-terminal residue" evidence="5">
    <location>
        <position position="148"/>
    </location>
</feature>
<dbReference type="SUPFAM" id="SSF48403">
    <property type="entry name" value="Ankyrin repeat"/>
    <property type="match status" value="1"/>
</dbReference>
<dbReference type="PROSITE" id="PS50088">
    <property type="entry name" value="ANK_REPEAT"/>
    <property type="match status" value="1"/>
</dbReference>
<dbReference type="SMART" id="SM00248">
    <property type="entry name" value="ANK"/>
    <property type="match status" value="2"/>
</dbReference>
<dbReference type="Gene3D" id="1.25.40.20">
    <property type="entry name" value="Ankyrin repeat-containing domain"/>
    <property type="match status" value="1"/>
</dbReference>
<keyword evidence="2 3" id="KW-0040">ANK repeat</keyword>
<reference evidence="6" key="1">
    <citation type="submission" date="2015-09" db="EMBL/GenBank/DDBJ databases">
        <authorList>
            <consortium name="Pathogen Informatics"/>
        </authorList>
    </citation>
    <scope>NUCLEOTIDE SEQUENCE [LARGE SCALE GENOMIC DNA]</scope>
    <source>
        <strain evidence="6">Lake Konstanz</strain>
    </source>
</reference>
<feature type="repeat" description="ANK" evidence="3">
    <location>
        <begin position="66"/>
        <end position="98"/>
    </location>
</feature>
<name>A0A0S4JQ81_BODSA</name>
<evidence type="ECO:0000256" key="2">
    <source>
        <dbReference type="ARBA" id="ARBA00023043"/>
    </source>
</evidence>
<feature type="region of interest" description="Disordered" evidence="4">
    <location>
        <begin position="1"/>
        <end position="21"/>
    </location>
</feature>
<dbReference type="Pfam" id="PF13637">
    <property type="entry name" value="Ank_4"/>
    <property type="match status" value="1"/>
</dbReference>
<evidence type="ECO:0000313" key="6">
    <source>
        <dbReference type="Proteomes" id="UP000051952"/>
    </source>
</evidence>
<dbReference type="Proteomes" id="UP000051952">
    <property type="component" value="Unassembled WGS sequence"/>
</dbReference>
<dbReference type="InterPro" id="IPR002110">
    <property type="entry name" value="Ankyrin_rpt"/>
</dbReference>